<evidence type="ECO:0000313" key="1">
    <source>
        <dbReference type="EMBL" id="SQC93788.1"/>
    </source>
</evidence>
<evidence type="ECO:0008006" key="3">
    <source>
        <dbReference type="Google" id="ProtNLM"/>
    </source>
</evidence>
<reference evidence="1 2" key="1">
    <citation type="submission" date="2018-06" db="EMBL/GenBank/DDBJ databases">
        <authorList>
            <consortium name="Pathogen Informatics"/>
            <person name="Doyle S."/>
        </authorList>
    </citation>
    <scope>NUCLEOTIDE SEQUENCE [LARGE SCALE GENOMIC DNA]</scope>
    <source>
        <strain evidence="1 2">NCTC12120</strain>
    </source>
</reference>
<dbReference type="Proteomes" id="UP000251197">
    <property type="component" value="Unassembled WGS sequence"/>
</dbReference>
<name>A0A2X3ING2_9ENTR</name>
<protein>
    <recommendedName>
        <fullName evidence="3">Oxidoreductase</fullName>
    </recommendedName>
</protein>
<dbReference type="EMBL" id="UAVU01000011">
    <property type="protein sequence ID" value="SQC93788.1"/>
    <property type="molecule type" value="Genomic_DNA"/>
</dbReference>
<proteinExistence type="predicted"/>
<evidence type="ECO:0000313" key="2">
    <source>
        <dbReference type="Proteomes" id="UP000251197"/>
    </source>
</evidence>
<sequence length="88" mass="9497">MYTQTGPTVGLEDEALKGLAACEPEDADVADVAAAMVDIVNAPYGKRPFRVHVDPSDDGAEVVNAVADRIRKEFMRRIGLGDLLTPRQ</sequence>
<accession>A0A2X3ING2</accession>
<gene>
    <name evidence="1" type="ORF">NCTC12120_06903</name>
</gene>
<dbReference type="AlphaFoldDB" id="A0A2X3ING2"/>
<organism evidence="1 2">
    <name type="scientific">Cedecea neteri</name>
    <dbReference type="NCBI Taxonomy" id="158822"/>
    <lineage>
        <taxon>Bacteria</taxon>
        <taxon>Pseudomonadati</taxon>
        <taxon>Pseudomonadota</taxon>
        <taxon>Gammaproteobacteria</taxon>
        <taxon>Enterobacterales</taxon>
        <taxon>Enterobacteriaceae</taxon>
        <taxon>Cedecea</taxon>
    </lineage>
</organism>